<feature type="transmembrane region" description="Helical" evidence="1">
    <location>
        <begin position="292"/>
        <end position="311"/>
    </location>
</feature>
<feature type="domain" description="PDZ" evidence="2">
    <location>
        <begin position="30"/>
        <end position="99"/>
    </location>
</feature>
<accession>A0ABT8L104</accession>
<dbReference type="Gene3D" id="2.30.42.10">
    <property type="match status" value="1"/>
</dbReference>
<feature type="transmembrane region" description="Helical" evidence="1">
    <location>
        <begin position="107"/>
        <end position="126"/>
    </location>
</feature>
<feature type="transmembrane region" description="Helical" evidence="1">
    <location>
        <begin position="133"/>
        <end position="150"/>
    </location>
</feature>
<feature type="transmembrane region" description="Helical" evidence="1">
    <location>
        <begin position="196"/>
        <end position="215"/>
    </location>
</feature>
<dbReference type="Pfam" id="PF17820">
    <property type="entry name" value="PDZ_6"/>
    <property type="match status" value="1"/>
</dbReference>
<evidence type="ECO:0000313" key="3">
    <source>
        <dbReference type="EMBL" id="MDN5205503.1"/>
    </source>
</evidence>
<dbReference type="PROSITE" id="PS50106">
    <property type="entry name" value="PDZ"/>
    <property type="match status" value="1"/>
</dbReference>
<dbReference type="InterPro" id="IPR001478">
    <property type="entry name" value="PDZ"/>
</dbReference>
<keyword evidence="1" id="KW-1133">Transmembrane helix</keyword>
<feature type="transmembrane region" description="Helical" evidence="1">
    <location>
        <begin position="162"/>
        <end position="184"/>
    </location>
</feature>
<name>A0ABT8L104_9BACT</name>
<proteinExistence type="predicted"/>
<keyword evidence="1" id="KW-0812">Transmembrane</keyword>
<keyword evidence="1" id="KW-0472">Membrane</keyword>
<dbReference type="RefSeq" id="WP_346755525.1">
    <property type="nucleotide sequence ID" value="NZ_JAUJEA010000019.1"/>
</dbReference>
<feature type="transmembrane region" description="Helical" evidence="1">
    <location>
        <begin position="258"/>
        <end position="280"/>
    </location>
</feature>
<evidence type="ECO:0000259" key="2">
    <source>
        <dbReference type="PROSITE" id="PS50106"/>
    </source>
</evidence>
<dbReference type="SMART" id="SM00228">
    <property type="entry name" value="PDZ"/>
    <property type="match status" value="1"/>
</dbReference>
<gene>
    <name evidence="3" type="ORF">QQ008_29235</name>
</gene>
<dbReference type="Proteomes" id="UP001172082">
    <property type="component" value="Unassembled WGS sequence"/>
</dbReference>
<feature type="transmembrane region" description="Helical" evidence="1">
    <location>
        <begin position="227"/>
        <end position="246"/>
    </location>
</feature>
<dbReference type="InterPro" id="IPR041489">
    <property type="entry name" value="PDZ_6"/>
</dbReference>
<sequence>MDYKKTLVLTLTLIAISWRYFTYISLDQIGTIGIETDSNQIITHVAKGSPADRAGILAGDEILSVKGIKPDERPGNNQPIEYNIRRNDTDITISLVSAEASRDQVTMTRILGIMGMIILIVGLITFFQTRNTLSFIFFLYCFTMGFHWGYFPSVVSMQVQNVLTSVYLFISIFTGSFILHFALLFPEPRKSAKKMYLIYAPGIIGIVFFMATLFHKYLIPAFYLSEFILSTLYTIMGYIILIRTYVKTLSNKRKQLGLTIIFWGILVSNIPYILSNILPFMNFGDDIGTQPYSLFFIVGPVAFAIGIRRLVDNQRI</sequence>
<dbReference type="EMBL" id="JAUJEA010000019">
    <property type="protein sequence ID" value="MDN5205503.1"/>
    <property type="molecule type" value="Genomic_DNA"/>
</dbReference>
<evidence type="ECO:0000313" key="4">
    <source>
        <dbReference type="Proteomes" id="UP001172082"/>
    </source>
</evidence>
<comment type="caution">
    <text evidence="3">The sequence shown here is derived from an EMBL/GenBank/DDBJ whole genome shotgun (WGS) entry which is preliminary data.</text>
</comment>
<dbReference type="InterPro" id="IPR036034">
    <property type="entry name" value="PDZ_sf"/>
</dbReference>
<evidence type="ECO:0000256" key="1">
    <source>
        <dbReference type="SAM" id="Phobius"/>
    </source>
</evidence>
<reference evidence="3" key="1">
    <citation type="submission" date="2023-06" db="EMBL/GenBank/DDBJ databases">
        <title>Genomic of Parafulvivirga corallium.</title>
        <authorList>
            <person name="Wang G."/>
        </authorList>
    </citation>
    <scope>NUCLEOTIDE SEQUENCE</scope>
    <source>
        <strain evidence="3">BMA10</strain>
    </source>
</reference>
<organism evidence="3 4">
    <name type="scientific">Splendidivirga corallicola</name>
    <dbReference type="NCBI Taxonomy" id="3051826"/>
    <lineage>
        <taxon>Bacteria</taxon>
        <taxon>Pseudomonadati</taxon>
        <taxon>Bacteroidota</taxon>
        <taxon>Cytophagia</taxon>
        <taxon>Cytophagales</taxon>
        <taxon>Splendidivirgaceae</taxon>
        <taxon>Splendidivirga</taxon>
    </lineage>
</organism>
<protein>
    <submittedName>
        <fullName evidence="3">PDZ domain-containing protein</fullName>
    </submittedName>
</protein>
<keyword evidence="4" id="KW-1185">Reference proteome</keyword>
<dbReference type="SUPFAM" id="SSF50156">
    <property type="entry name" value="PDZ domain-like"/>
    <property type="match status" value="1"/>
</dbReference>